<dbReference type="PANTHER" id="PTHR43078:SF6">
    <property type="entry name" value="UDP-GLUCURONIC ACID DECARBOXYLASE 1"/>
    <property type="match status" value="1"/>
</dbReference>
<evidence type="ECO:0000256" key="3">
    <source>
        <dbReference type="ARBA" id="ARBA00023027"/>
    </source>
</evidence>
<dbReference type="RefSeq" id="WP_097208654.1">
    <property type="nucleotide sequence ID" value="NZ_JACHXB010000008.1"/>
</dbReference>
<dbReference type="SUPFAM" id="SSF51735">
    <property type="entry name" value="NAD(P)-binding Rossmann-fold domains"/>
    <property type="match status" value="1"/>
</dbReference>
<dbReference type="GO" id="GO:0048040">
    <property type="term" value="F:UDP-glucuronate decarboxylase activity"/>
    <property type="evidence" value="ECO:0007669"/>
    <property type="project" value="TreeGrafter"/>
</dbReference>
<evidence type="ECO:0000313" key="7">
    <source>
        <dbReference type="Proteomes" id="UP000219514"/>
    </source>
</evidence>
<dbReference type="InterPro" id="IPR036291">
    <property type="entry name" value="NAD(P)-bd_dom_sf"/>
</dbReference>
<evidence type="ECO:0000256" key="2">
    <source>
        <dbReference type="ARBA" id="ARBA00022793"/>
    </source>
</evidence>
<dbReference type="GO" id="GO:0005737">
    <property type="term" value="C:cytoplasm"/>
    <property type="evidence" value="ECO:0007669"/>
    <property type="project" value="TreeGrafter"/>
</dbReference>
<keyword evidence="7" id="KW-1185">Reference proteome</keyword>
<dbReference type="OrthoDB" id="9779041at2"/>
<dbReference type="AlphaFoldDB" id="A0A285EHY5"/>
<dbReference type="PANTHER" id="PTHR43078">
    <property type="entry name" value="UDP-GLUCURONIC ACID DECARBOXYLASE-RELATED"/>
    <property type="match status" value="1"/>
</dbReference>
<dbReference type="Proteomes" id="UP000219514">
    <property type="component" value="Unassembled WGS sequence"/>
</dbReference>
<accession>A0A285EHY5</accession>
<dbReference type="InterPro" id="IPR001509">
    <property type="entry name" value="Epimerase_deHydtase"/>
</dbReference>
<evidence type="ECO:0000313" key="6">
    <source>
        <dbReference type="EMBL" id="SNX98732.1"/>
    </source>
</evidence>
<evidence type="ECO:0000256" key="4">
    <source>
        <dbReference type="ARBA" id="ARBA00023239"/>
    </source>
</evidence>
<reference evidence="6 7" key="1">
    <citation type="submission" date="2017-09" db="EMBL/GenBank/DDBJ databases">
        <authorList>
            <person name="Ehlers B."/>
            <person name="Leendertz F.H."/>
        </authorList>
    </citation>
    <scope>NUCLEOTIDE SEQUENCE [LARGE SCALE GENOMIC DNA]</scope>
    <source>
        <strain evidence="6 7">DSM 46844</strain>
    </source>
</reference>
<organism evidence="6 7">
    <name type="scientific">Geodermatophilus sabuli</name>
    <dbReference type="NCBI Taxonomy" id="1564158"/>
    <lineage>
        <taxon>Bacteria</taxon>
        <taxon>Bacillati</taxon>
        <taxon>Actinomycetota</taxon>
        <taxon>Actinomycetes</taxon>
        <taxon>Geodermatophilales</taxon>
        <taxon>Geodermatophilaceae</taxon>
        <taxon>Geodermatophilus</taxon>
    </lineage>
</organism>
<gene>
    <name evidence="6" type="ORF">SAMN06893097_11227</name>
</gene>
<dbReference type="InterPro" id="IPR044516">
    <property type="entry name" value="UXS-like"/>
</dbReference>
<comment type="cofactor">
    <cofactor evidence="1">
        <name>NAD(+)</name>
        <dbReference type="ChEBI" id="CHEBI:57540"/>
    </cofactor>
</comment>
<name>A0A285EHY5_9ACTN</name>
<evidence type="ECO:0000256" key="1">
    <source>
        <dbReference type="ARBA" id="ARBA00001911"/>
    </source>
</evidence>
<dbReference type="GO" id="GO:0070403">
    <property type="term" value="F:NAD+ binding"/>
    <property type="evidence" value="ECO:0007669"/>
    <property type="project" value="InterPro"/>
</dbReference>
<protein>
    <submittedName>
        <fullName evidence="6">dTDP-glucose 4,6-dehydratase</fullName>
    </submittedName>
</protein>
<evidence type="ECO:0000259" key="5">
    <source>
        <dbReference type="Pfam" id="PF01370"/>
    </source>
</evidence>
<sequence length="356" mass="37590">MTTAVVQEDIAIVLSAPVDWSRLAGATVLVTGATGMIGQYVVHTLAELGQRDGSRVLALSRRAERGRALFGRSIDAGVVDLLVQDVTTPIEVPVPVDIVVHAASPADPVAYRTDPVGVIRANVTGTDNVLSLAAAHGATVCLLSTMEVYGRPPQTGVGSLIRLTEDALGAMDSLDLRSAYPLSKRMAENLCVAYRAQHGVPYRIARLSHTYGPGMELSDPRVQAYFLRQALDGADIVLNSDGTLRRTYTYVSDAVSALFHLLCGDDDLTCNVADESAQVSIRELAELVLRHGDSSGRAAVRVAQGDAAPPPPASGVVLDCTRLRAMGWTARVDLPSGVARTVAHHRSAREAPTAGA</sequence>
<dbReference type="EMBL" id="OBDO01000012">
    <property type="protein sequence ID" value="SNX98732.1"/>
    <property type="molecule type" value="Genomic_DNA"/>
</dbReference>
<dbReference type="GO" id="GO:0042732">
    <property type="term" value="P:D-xylose metabolic process"/>
    <property type="evidence" value="ECO:0007669"/>
    <property type="project" value="InterPro"/>
</dbReference>
<feature type="domain" description="NAD-dependent epimerase/dehydratase" evidence="5">
    <location>
        <begin position="28"/>
        <end position="262"/>
    </location>
</feature>
<proteinExistence type="predicted"/>
<keyword evidence="4" id="KW-0456">Lyase</keyword>
<dbReference type="Gene3D" id="3.40.50.720">
    <property type="entry name" value="NAD(P)-binding Rossmann-like Domain"/>
    <property type="match status" value="1"/>
</dbReference>
<keyword evidence="2" id="KW-0210">Decarboxylase</keyword>
<dbReference type="Pfam" id="PF01370">
    <property type="entry name" value="Epimerase"/>
    <property type="match status" value="1"/>
</dbReference>
<keyword evidence="3" id="KW-0520">NAD</keyword>